<comment type="caution">
    <text evidence="1">The sequence shown here is derived from an EMBL/GenBank/DDBJ whole genome shotgun (WGS) entry which is preliminary data.</text>
</comment>
<keyword evidence="2" id="KW-1185">Reference proteome</keyword>
<sequence>MEIKPSCQVYHAAHICRLTGHEGSIFRMAWSSDGMKLSSVSDDRSARVWAVNDRENGWCNPEDVSSPLVATVLFGHSARVWDCCITDDFIVTAGEDCTCRVWGLDGGQLKIVKEHIGRGVWRCLYDATSSLLVTAGFDSAIKVHQLNISSSKSSKGYTEALEDMNDKKEVFTVRLPNSSGHIGLMDSKSEYVRCLQFASEDSFYVATNNGYLYHAILSCNGEVKWTELVHVGEGAPIVCMDMLSDCSNLSVGIQHWIAVGDGKGKATIVHVVGDIWSPKVQLILTWSAEVERQLLGIYWCKSMGHRFLFTADPRGTLKLWRLRESLACSSQCGVRSFNACLMTEFISCFGLRIMCLDASLDQEVLVCGDIRGSILLFPLSKSISVAVDVFPDAKLSPLNYFKGAHGISSVCSISIASSSSSQVEIHSTGQDGCICYLEHDRDRQSLEFIGMKLVKGVTALRSVFCNANWNDDMRNFQYAIGFASSDFIIWNLGSETEVVTVSCGGWRRPHSYYIGSVPEMMNCFGFVKDEIIYIHRYWVHDCEQKIYPQNLHLQFHGREIHSVCFIIGDLECNSNTEHGSVSESCWIGTGCEDGSVRLTRYNSCFRSWSTSKLLGEHVGGSAVRSICCVSKTSLILLDPIDGTPNLKKTLKELENPFLLISVGAKKVVTAWSRKFKMRNKGEGLNGDPSTRDGNRSYVSSSCGALPSISFQWLSTDMPAKIRSQEKQQNMGIGVQSSSGGSHFTGNWKRNLKPYPADESENDWRYLAVTAFLVRAVGSRLSVCFVVVACSDATVTLRALLLPYRLWFDVAVLAPLLSPVLALQHIIVSENVSIEENLSVGNLYIVLTGSTDGSIAFWDLTNVIGNFMHQVSSLKLKDYIDCQKRPRTGRGSQGGRRWRSSGTDIFKKKSSDEHTSENHLKKEKQDNASIFVTSAEKSGKSIQNHVLHPTSEMLYSQQNTDACHQVRNHAIIASEETFDNSSFGTCEIAPLHILNNVHQSGVNCLHVSDVKNLNVSEGRSTHYVLSGGDDQALNCLRLDLTRKAVSHNYQGLDNEGCSASLLQNMNSCIHTCQVQNYFMRFLSVDKIPSAHSSAVKGVWTDGNWVFSTGLDQRIRCWTLDRHGKLIEYGHLVTCVPEPEALEALACGRLMKQFPWIDFEQVSDCSSWERDGNGRVLCISVTGQIVESFLVTWCSLVHVSP</sequence>
<evidence type="ECO:0000313" key="1">
    <source>
        <dbReference type="EMBL" id="KAI5674859.1"/>
    </source>
</evidence>
<protein>
    <submittedName>
        <fullName evidence="1">Uncharacterized protein</fullName>
    </submittedName>
</protein>
<dbReference type="Proteomes" id="UP001060085">
    <property type="component" value="Linkage Group LG02"/>
</dbReference>
<name>A0ACC0BQH7_CATRO</name>
<evidence type="ECO:0000313" key="2">
    <source>
        <dbReference type="Proteomes" id="UP001060085"/>
    </source>
</evidence>
<reference evidence="2" key="1">
    <citation type="journal article" date="2023" name="Nat. Plants">
        <title>Single-cell RNA sequencing provides a high-resolution roadmap for understanding the multicellular compartmentation of specialized metabolism.</title>
        <authorList>
            <person name="Sun S."/>
            <person name="Shen X."/>
            <person name="Li Y."/>
            <person name="Li Y."/>
            <person name="Wang S."/>
            <person name="Li R."/>
            <person name="Zhang H."/>
            <person name="Shen G."/>
            <person name="Guo B."/>
            <person name="Wei J."/>
            <person name="Xu J."/>
            <person name="St-Pierre B."/>
            <person name="Chen S."/>
            <person name="Sun C."/>
        </authorList>
    </citation>
    <scope>NUCLEOTIDE SEQUENCE [LARGE SCALE GENOMIC DNA]</scope>
</reference>
<accession>A0ACC0BQH7</accession>
<gene>
    <name evidence="1" type="ORF">M9H77_05809</name>
</gene>
<proteinExistence type="predicted"/>
<dbReference type="EMBL" id="CM044702">
    <property type="protein sequence ID" value="KAI5674859.1"/>
    <property type="molecule type" value="Genomic_DNA"/>
</dbReference>
<organism evidence="1 2">
    <name type="scientific">Catharanthus roseus</name>
    <name type="common">Madagascar periwinkle</name>
    <name type="synonym">Vinca rosea</name>
    <dbReference type="NCBI Taxonomy" id="4058"/>
    <lineage>
        <taxon>Eukaryota</taxon>
        <taxon>Viridiplantae</taxon>
        <taxon>Streptophyta</taxon>
        <taxon>Embryophyta</taxon>
        <taxon>Tracheophyta</taxon>
        <taxon>Spermatophyta</taxon>
        <taxon>Magnoliopsida</taxon>
        <taxon>eudicotyledons</taxon>
        <taxon>Gunneridae</taxon>
        <taxon>Pentapetalae</taxon>
        <taxon>asterids</taxon>
        <taxon>lamiids</taxon>
        <taxon>Gentianales</taxon>
        <taxon>Apocynaceae</taxon>
        <taxon>Rauvolfioideae</taxon>
        <taxon>Vinceae</taxon>
        <taxon>Catharanthinae</taxon>
        <taxon>Catharanthus</taxon>
    </lineage>
</organism>